<keyword evidence="2" id="KW-1185">Reference proteome</keyword>
<proteinExistence type="predicted"/>
<evidence type="ECO:0000313" key="1">
    <source>
        <dbReference type="EMBL" id="WBO67753.1"/>
    </source>
</evidence>
<sequence length="147" mass="15870">MDIAECLTVIESLCAGESPPQDGRAEPVPAGAGHRTVELATSHGTALGDAGERQRAAEDLQAYREAIAERLHERWGRQAPWGQLTVRLRAGRGEEIPEPWAGLSLLTDELDVWQATGTGRWVALGVADRDDADEIRLLATVTETPPP</sequence>
<dbReference type="RefSeq" id="WP_270085042.1">
    <property type="nucleotide sequence ID" value="NZ_CP115300.1"/>
</dbReference>
<evidence type="ECO:0000313" key="2">
    <source>
        <dbReference type="Proteomes" id="UP001212326"/>
    </source>
</evidence>
<protein>
    <submittedName>
        <fullName evidence="1">Uncharacterized protein</fullName>
    </submittedName>
</protein>
<accession>A0ABY7PEI1</accession>
<reference evidence="1 2" key="1">
    <citation type="submission" date="2022-12" db="EMBL/GenBank/DDBJ databases">
        <authorList>
            <person name="Mo P."/>
        </authorList>
    </citation>
    <scope>NUCLEOTIDE SEQUENCE [LARGE SCALE GENOMIC DNA]</scope>
    <source>
        <strain evidence="1 2">HUAS 2-6</strain>
    </source>
</reference>
<dbReference type="EMBL" id="CP115300">
    <property type="protein sequence ID" value="WBO67753.1"/>
    <property type="molecule type" value="Genomic_DNA"/>
</dbReference>
<dbReference type="Proteomes" id="UP001212326">
    <property type="component" value="Chromosome"/>
</dbReference>
<name>A0ABY7PEI1_9ACTN</name>
<organism evidence="1 2">
    <name type="scientific">Streptomyces camelliae</name>
    <dbReference type="NCBI Taxonomy" id="3004093"/>
    <lineage>
        <taxon>Bacteria</taxon>
        <taxon>Bacillati</taxon>
        <taxon>Actinomycetota</taxon>
        <taxon>Actinomycetes</taxon>
        <taxon>Kitasatosporales</taxon>
        <taxon>Streptomycetaceae</taxon>
        <taxon>Streptomyces</taxon>
    </lineage>
</organism>
<gene>
    <name evidence="1" type="ORF">O1G22_35515</name>
</gene>